<feature type="compositionally biased region" description="Basic and acidic residues" evidence="1">
    <location>
        <begin position="36"/>
        <end position="56"/>
    </location>
</feature>
<accession>A0AA35KZU7</accession>
<feature type="region of interest" description="Disordered" evidence="1">
    <location>
        <begin position="130"/>
        <end position="163"/>
    </location>
</feature>
<gene>
    <name evidence="2" type="ORF">PODLI_1B014052</name>
</gene>
<protein>
    <submittedName>
        <fullName evidence="2">Uncharacterized protein</fullName>
    </submittedName>
</protein>
<reference evidence="2" key="1">
    <citation type="submission" date="2022-12" db="EMBL/GenBank/DDBJ databases">
        <authorList>
            <person name="Alioto T."/>
            <person name="Alioto T."/>
            <person name="Gomez Garrido J."/>
        </authorList>
    </citation>
    <scope>NUCLEOTIDE SEQUENCE</scope>
</reference>
<feature type="compositionally biased region" description="Basic and acidic residues" evidence="1">
    <location>
        <begin position="153"/>
        <end position="163"/>
    </location>
</feature>
<feature type="non-terminal residue" evidence="2">
    <location>
        <position position="1"/>
    </location>
</feature>
<sequence>SSRPLARRSPLADDGAPRLAHSTSQAPTQRLMMVIPRDDPEAAESRSLAREEERRSLRTWSLGSRSHEEGDVPAREGRASLLLLLPNGGECRVSPNGQDILLGDPRAARGRNAAAATRRSSLALGRCVGASERTSARETLPSPPSSAAGKRTMTRERERERSAGWKVRCVQTEAACARLAEARTTLSDAEAACSPPPPPFTQEAAPGGGGESERTADTPCPLIGPPFVSVSGARWRWELEVRGKSREMGEEDWSSWLGSGAESLKGWRESGFSTK</sequence>
<feature type="region of interest" description="Disordered" evidence="1">
    <location>
        <begin position="188"/>
        <end position="225"/>
    </location>
</feature>
<organism evidence="2 3">
    <name type="scientific">Podarcis lilfordi</name>
    <name type="common">Lilford's wall lizard</name>
    <dbReference type="NCBI Taxonomy" id="74358"/>
    <lineage>
        <taxon>Eukaryota</taxon>
        <taxon>Metazoa</taxon>
        <taxon>Chordata</taxon>
        <taxon>Craniata</taxon>
        <taxon>Vertebrata</taxon>
        <taxon>Euteleostomi</taxon>
        <taxon>Lepidosauria</taxon>
        <taxon>Squamata</taxon>
        <taxon>Bifurcata</taxon>
        <taxon>Unidentata</taxon>
        <taxon>Episquamata</taxon>
        <taxon>Laterata</taxon>
        <taxon>Lacertibaenia</taxon>
        <taxon>Lacertidae</taxon>
        <taxon>Podarcis</taxon>
    </lineage>
</organism>
<name>A0AA35KZU7_9SAUR</name>
<dbReference type="EMBL" id="OX395136">
    <property type="protein sequence ID" value="CAI5787305.1"/>
    <property type="molecule type" value="Genomic_DNA"/>
</dbReference>
<evidence type="ECO:0000313" key="2">
    <source>
        <dbReference type="EMBL" id="CAI5787305.1"/>
    </source>
</evidence>
<evidence type="ECO:0000313" key="3">
    <source>
        <dbReference type="Proteomes" id="UP001178461"/>
    </source>
</evidence>
<feature type="compositionally biased region" description="Basic and acidic residues" evidence="1">
    <location>
        <begin position="65"/>
        <end position="75"/>
    </location>
</feature>
<dbReference type="Proteomes" id="UP001178461">
    <property type="component" value="Chromosome 11"/>
</dbReference>
<dbReference type="AlphaFoldDB" id="A0AA35KZU7"/>
<evidence type="ECO:0000256" key="1">
    <source>
        <dbReference type="SAM" id="MobiDB-lite"/>
    </source>
</evidence>
<feature type="region of interest" description="Disordered" evidence="1">
    <location>
        <begin position="1"/>
        <end position="75"/>
    </location>
</feature>
<proteinExistence type="predicted"/>
<keyword evidence="3" id="KW-1185">Reference proteome</keyword>